<evidence type="ECO:0000313" key="6">
    <source>
        <dbReference type="EMBL" id="ULN51405.1"/>
    </source>
</evidence>
<dbReference type="Pfam" id="PF00890">
    <property type="entry name" value="FAD_binding_2"/>
    <property type="match status" value="1"/>
</dbReference>
<evidence type="ECO:0000256" key="3">
    <source>
        <dbReference type="ARBA" id="ARBA00022827"/>
    </source>
</evidence>
<dbReference type="InterPro" id="IPR036188">
    <property type="entry name" value="FAD/NAD-bd_sf"/>
</dbReference>
<dbReference type="InterPro" id="IPR027477">
    <property type="entry name" value="Succ_DH/fumarate_Rdtase_cat_sf"/>
</dbReference>
<gene>
    <name evidence="6" type="ORF">MIU77_10785</name>
</gene>
<dbReference type="Gene3D" id="3.50.50.60">
    <property type="entry name" value="FAD/NAD(P)-binding domain"/>
    <property type="match status" value="2"/>
</dbReference>
<dbReference type="EMBL" id="CP092365">
    <property type="protein sequence ID" value="ULN51405.1"/>
    <property type="molecule type" value="Genomic_DNA"/>
</dbReference>
<dbReference type="PANTHER" id="PTHR43400:SF10">
    <property type="entry name" value="3-OXOSTEROID 1-DEHYDROGENASE"/>
    <property type="match status" value="1"/>
</dbReference>
<keyword evidence="4" id="KW-0560">Oxidoreductase</keyword>
<evidence type="ECO:0000256" key="1">
    <source>
        <dbReference type="ARBA" id="ARBA00001974"/>
    </source>
</evidence>
<accession>A0ABY3TYI6</accession>
<comment type="cofactor">
    <cofactor evidence="1">
        <name>FAD</name>
        <dbReference type="ChEBI" id="CHEBI:57692"/>
    </cofactor>
</comment>
<dbReference type="InterPro" id="IPR003953">
    <property type="entry name" value="FAD-dep_OxRdtase_2_FAD-bd"/>
</dbReference>
<name>A0ABY3TYI6_9MYCO</name>
<dbReference type="SUPFAM" id="SSF56425">
    <property type="entry name" value="Succinate dehydrogenase/fumarate reductase flavoprotein, catalytic domain"/>
    <property type="match status" value="1"/>
</dbReference>
<keyword evidence="3" id="KW-0274">FAD</keyword>
<dbReference type="InterPro" id="IPR050315">
    <property type="entry name" value="FAD-oxidoreductase_2"/>
</dbReference>
<dbReference type="PANTHER" id="PTHR43400">
    <property type="entry name" value="FUMARATE REDUCTASE"/>
    <property type="match status" value="1"/>
</dbReference>
<evidence type="ECO:0000256" key="4">
    <source>
        <dbReference type="ARBA" id="ARBA00023002"/>
    </source>
</evidence>
<feature type="domain" description="FAD-dependent oxidoreductase 2 FAD-binding" evidence="5">
    <location>
        <begin position="14"/>
        <end position="522"/>
    </location>
</feature>
<evidence type="ECO:0000259" key="5">
    <source>
        <dbReference type="Pfam" id="PF00890"/>
    </source>
</evidence>
<organism evidence="6 7">
    <name type="scientific">Mycolicibacillus parakoreensis</name>
    <dbReference type="NCBI Taxonomy" id="1069221"/>
    <lineage>
        <taxon>Bacteria</taxon>
        <taxon>Bacillati</taxon>
        <taxon>Actinomycetota</taxon>
        <taxon>Actinomycetes</taxon>
        <taxon>Mycobacteriales</taxon>
        <taxon>Mycobacteriaceae</taxon>
        <taxon>Mycolicibacillus</taxon>
    </lineage>
</organism>
<dbReference type="Proteomes" id="UP001055200">
    <property type="component" value="Chromosome"/>
</dbReference>
<dbReference type="RefSeq" id="WP_240169688.1">
    <property type="nucleotide sequence ID" value="NZ_CP092365.1"/>
</dbReference>
<keyword evidence="2" id="KW-0285">Flavoprotein</keyword>
<protein>
    <submittedName>
        <fullName evidence="6">FAD-dependent oxidoreductase</fullName>
    </submittedName>
</protein>
<evidence type="ECO:0000313" key="7">
    <source>
        <dbReference type="Proteomes" id="UP001055200"/>
    </source>
</evidence>
<sequence length="544" mass="56436">MPSNAETPWDDVVDVVVLGSGAAGLTGALTAAVTGASVAVFEKAATVGGTTAVSGGIAWIPAHSRAPGLTVDAALDYLRAQSFGAMDDALVTTFIRTGPEMIEFVEAHSGVRFEVAPGFPDYRPELPGGRPSGGRSLSPLPYDLTELGTWRDRITAFPADFSNVGFDAETRARLHADVDTGAGEVAVAGTALIAGLLKGVLDLGVTPQTGCRGIELITDATDATDAIVGVRIATGDASWRVRARRGVILAAGGFEWDPTLVEAFLRGPMRGAVSPPNNTGDALRMAMAHGADLANMGEAWWVPIVRIPGDTIEGRQRSRSVRLERTRPRSIIVNRAGRRFVNEACDYNSLAGAFHHLDPRGGYLNDPAWIIVDSAHLRRYGFLGVAPGDAAPDWFCGSADLAELADKTGIDPGGLADTVARWNDAVASGADPDFGRGTSAYDGYWGDDQATTQAGRTLGPIDTAPYYAVPLSVGAMGTKGGPRTDRDGRVLHVDGHPIPGLFAAGNAMAGVTGRAYGGAGGTIGPAMVFGYRAGTAAAGGRTTR</sequence>
<keyword evidence="7" id="KW-1185">Reference proteome</keyword>
<evidence type="ECO:0000256" key="2">
    <source>
        <dbReference type="ARBA" id="ARBA00022630"/>
    </source>
</evidence>
<proteinExistence type="predicted"/>
<dbReference type="SUPFAM" id="SSF51905">
    <property type="entry name" value="FAD/NAD(P)-binding domain"/>
    <property type="match status" value="1"/>
</dbReference>
<reference evidence="6" key="1">
    <citation type="submission" date="2022-08" db="EMBL/GenBank/DDBJ databases">
        <title>Complete genome sequence of 14 non-tuberculosis mycobacteria type-strains.</title>
        <authorList>
            <person name="Igarashi Y."/>
            <person name="Osugi A."/>
            <person name="Mitarai S."/>
        </authorList>
    </citation>
    <scope>NUCLEOTIDE SEQUENCE</scope>
    <source>
        <strain evidence="6">DSM 45575</strain>
    </source>
</reference>